<sequence>MGDTKRSDYSPLLTPLGSGFMTEEDYRVQYWPQLEGAVQMLLTQEPGVYMKISYEQMYSCVYKCVCQQFAERMYSDLCNTITLHLQHRAVQLQNSSECQVLEQFHHIVKQYTQALGGIVPIFNYMNRFYIVPRIKSELRVELSKLFIQYIVDIHIARVLALLEEAQTKPFAVHPKVASEITNSLYSFSQDYAQLNPALFAKYIPNILPPTRLEDIPVYIQETQRLQQELTGCQEFNRLGHIRKRTNEDELINR</sequence>
<dbReference type="PANTHER" id="PTHR46636:SF1">
    <property type="entry name" value="CDK2-ASSOCIATED AND CULLIN DOMAIN-CONTAINING PROTEIN 1"/>
    <property type="match status" value="1"/>
</dbReference>
<accession>A0A7M7REE6</accession>
<name>A0A7M7REE6_STRPU</name>
<dbReference type="GO" id="GO:0031625">
    <property type="term" value="F:ubiquitin protein ligase binding"/>
    <property type="evidence" value="ECO:0007669"/>
    <property type="project" value="InterPro"/>
</dbReference>
<dbReference type="Gene3D" id="1.20.1310.10">
    <property type="entry name" value="Cullin Repeats"/>
    <property type="match status" value="1"/>
</dbReference>
<proteinExistence type="inferred from homology"/>
<dbReference type="OMA" id="DDYRKNH"/>
<feature type="domain" description="Cullin N-terminal" evidence="2">
    <location>
        <begin position="31"/>
        <end position="200"/>
    </location>
</feature>
<dbReference type="OrthoDB" id="8172509at2759"/>
<dbReference type="InterPro" id="IPR042652">
    <property type="entry name" value="CACUL1"/>
</dbReference>
<dbReference type="InterPro" id="IPR001373">
    <property type="entry name" value="Cullin_N"/>
</dbReference>
<dbReference type="PANTHER" id="PTHR46636">
    <property type="entry name" value="CDK2-ASSOCIATED AND CULLIN DOMAIN-CONTAINING PROTEIN 1"/>
    <property type="match status" value="1"/>
</dbReference>
<dbReference type="Pfam" id="PF00888">
    <property type="entry name" value="Cullin"/>
    <property type="match status" value="1"/>
</dbReference>
<reference evidence="4" key="1">
    <citation type="submission" date="2015-02" db="EMBL/GenBank/DDBJ databases">
        <title>Genome sequencing for Strongylocentrotus purpuratus.</title>
        <authorList>
            <person name="Murali S."/>
            <person name="Liu Y."/>
            <person name="Vee V."/>
            <person name="English A."/>
            <person name="Wang M."/>
            <person name="Skinner E."/>
            <person name="Han Y."/>
            <person name="Muzny D.M."/>
            <person name="Worley K.C."/>
            <person name="Gibbs R.A."/>
        </authorList>
    </citation>
    <scope>NUCLEOTIDE SEQUENCE</scope>
</reference>
<dbReference type="GO" id="GO:0006511">
    <property type="term" value="P:ubiquitin-dependent protein catabolic process"/>
    <property type="evidence" value="ECO:0007669"/>
    <property type="project" value="InterPro"/>
</dbReference>
<dbReference type="SUPFAM" id="SSF74788">
    <property type="entry name" value="Cullin repeat-like"/>
    <property type="match status" value="1"/>
</dbReference>
<dbReference type="GeneID" id="575355"/>
<evidence type="ECO:0000313" key="3">
    <source>
        <dbReference type="EnsemblMetazoa" id="XP_780853"/>
    </source>
</evidence>
<dbReference type="KEGG" id="spu:575355"/>
<dbReference type="InParanoid" id="A0A7M7REE6"/>
<evidence type="ECO:0000313" key="4">
    <source>
        <dbReference type="Proteomes" id="UP000007110"/>
    </source>
</evidence>
<evidence type="ECO:0000259" key="2">
    <source>
        <dbReference type="Pfam" id="PF00888"/>
    </source>
</evidence>
<organism evidence="3 4">
    <name type="scientific">Strongylocentrotus purpuratus</name>
    <name type="common">Purple sea urchin</name>
    <dbReference type="NCBI Taxonomy" id="7668"/>
    <lineage>
        <taxon>Eukaryota</taxon>
        <taxon>Metazoa</taxon>
        <taxon>Echinodermata</taxon>
        <taxon>Eleutherozoa</taxon>
        <taxon>Echinozoa</taxon>
        <taxon>Echinoidea</taxon>
        <taxon>Euechinoidea</taxon>
        <taxon>Echinacea</taxon>
        <taxon>Camarodonta</taxon>
        <taxon>Echinidea</taxon>
        <taxon>Strongylocentrotidae</taxon>
        <taxon>Strongylocentrotus</taxon>
    </lineage>
</organism>
<dbReference type="RefSeq" id="XP_780853.3">
    <property type="nucleotide sequence ID" value="XM_775760.5"/>
</dbReference>
<keyword evidence="4" id="KW-1185">Reference proteome</keyword>
<dbReference type="GO" id="GO:0019901">
    <property type="term" value="F:protein kinase binding"/>
    <property type="evidence" value="ECO:0000318"/>
    <property type="project" value="GO_Central"/>
</dbReference>
<dbReference type="CTD" id="143384"/>
<evidence type="ECO:0000256" key="1">
    <source>
        <dbReference type="ARBA" id="ARBA00006019"/>
    </source>
</evidence>
<dbReference type="InterPro" id="IPR016159">
    <property type="entry name" value="Cullin_repeat-like_dom_sf"/>
</dbReference>
<dbReference type="GO" id="GO:0000082">
    <property type="term" value="P:G1/S transition of mitotic cell cycle"/>
    <property type="evidence" value="ECO:0000318"/>
    <property type="project" value="GO_Central"/>
</dbReference>
<dbReference type="Proteomes" id="UP000007110">
    <property type="component" value="Unassembled WGS sequence"/>
</dbReference>
<dbReference type="EnsemblMetazoa" id="XM_775760">
    <property type="protein sequence ID" value="XP_780853"/>
    <property type="gene ID" value="LOC575355"/>
</dbReference>
<comment type="similarity">
    <text evidence="1">Belongs to the cullin family.</text>
</comment>
<protein>
    <recommendedName>
        <fullName evidence="2">Cullin N-terminal domain-containing protein</fullName>
    </recommendedName>
</protein>
<reference evidence="3" key="2">
    <citation type="submission" date="2021-01" db="UniProtKB">
        <authorList>
            <consortium name="EnsemblMetazoa"/>
        </authorList>
    </citation>
    <scope>IDENTIFICATION</scope>
</reference>
<dbReference type="AlphaFoldDB" id="A0A7M7REE6"/>